<evidence type="ECO:0000313" key="3">
    <source>
        <dbReference type="EMBL" id="CDH52301.1"/>
    </source>
</evidence>
<sequence>MRSWIRAPSNNADDHHHQQPHTAATVGRRASSDSLSSYASSFREPRYSFAASDSESDEDDVSVREENNSSSDHKSSSASTSNKPVRRRRVASGATAVSSSVLIRTVVHPVLNILGTAAMIGCLLWYYNDHQLWDITASIGIDASTAVALVITLLTVLLRSGIEYGISEYKWTRFQFQSVKLIFLDVYHSSARGMGGILRVLFVLRRFDWVVIVATIFYLGLIAVAPSAQHLLQQKPVENNMTCRPLEPGRPEIHIRATNISLDSRDGFGVSNEGVTTYLRYSFNPLTVNGTLDQGVAVPFGIKDFLRGTQFPAFYPPCPSDIDLCVFPNFHIAHTTLDCQSGSLDTEIINVHTDARLPLREYYGLAPDADHLNVRTPSFYFAGNMFNRTLYNLGNVSASDLSLELTPVPFNQTIRDRIGEQTFVMVTYQDTIQNLEAEGGFSVNDLHVHQCTLHTAANVTTINVSSHDQSYFFDVHETRPINIDFDRLGNISVWSLEENDMQGHSHTVAYAYQMDIMRALIMDNEGLWDPKRGYQRAMADQFSNIHEFLAGALNHTDVVFSMTFGASSSSTRETAVCNTIKTVLFNIDPVSYIVFSLMLIAPLVWWAILWIISMYKMNGASLGASQILLAWSRLVPVLRSSLPSNILQADQYAIAKSAGDLTVRFGQVNEDHTSDQLEPAAFGPEAYVQPLHQRMRRKSV</sequence>
<feature type="transmembrane region" description="Helical" evidence="2">
    <location>
        <begin position="106"/>
        <end position="127"/>
    </location>
</feature>
<organism evidence="3 4">
    <name type="scientific">Lichtheimia corymbifera JMRC:FSU:9682</name>
    <dbReference type="NCBI Taxonomy" id="1263082"/>
    <lineage>
        <taxon>Eukaryota</taxon>
        <taxon>Fungi</taxon>
        <taxon>Fungi incertae sedis</taxon>
        <taxon>Mucoromycota</taxon>
        <taxon>Mucoromycotina</taxon>
        <taxon>Mucoromycetes</taxon>
        <taxon>Mucorales</taxon>
        <taxon>Lichtheimiaceae</taxon>
        <taxon>Lichtheimia</taxon>
    </lineage>
</organism>
<reference evidence="3" key="1">
    <citation type="submission" date="2013-08" db="EMBL/GenBank/DDBJ databases">
        <title>Gene expansion shapes genome architecture in the human pathogen Lichtheimia corymbifera: an evolutionary genomics analysis in the ancient terrestrial Mucorales (Mucoromycotina).</title>
        <authorList>
            <person name="Schwartze V.U."/>
            <person name="Winter S."/>
            <person name="Shelest E."/>
            <person name="Marcet-Houben M."/>
            <person name="Horn F."/>
            <person name="Wehner S."/>
            <person name="Hoffmann K."/>
            <person name="Riege K."/>
            <person name="Sammeth M."/>
            <person name="Nowrousian M."/>
            <person name="Valiante V."/>
            <person name="Linde J."/>
            <person name="Jacobsen I.D."/>
            <person name="Marz M."/>
            <person name="Brakhage A.A."/>
            <person name="Gabaldon T."/>
            <person name="Bocker S."/>
            <person name="Voigt K."/>
        </authorList>
    </citation>
    <scope>NUCLEOTIDE SEQUENCE [LARGE SCALE GENOMIC DNA]</scope>
    <source>
        <strain evidence="3">FSU 9682</strain>
    </source>
</reference>
<feature type="transmembrane region" description="Helical" evidence="2">
    <location>
        <begin position="139"/>
        <end position="158"/>
    </location>
</feature>
<dbReference type="VEuPathDB" id="FungiDB:LCOR_03791.1"/>
<keyword evidence="2" id="KW-0472">Membrane</keyword>
<gene>
    <name evidence="3" type="ORF">LCOR_03791.1</name>
</gene>
<accession>A0A068RTK0</accession>
<dbReference type="EMBL" id="CBTN010000012">
    <property type="protein sequence ID" value="CDH52301.1"/>
    <property type="molecule type" value="Genomic_DNA"/>
</dbReference>
<protein>
    <submittedName>
        <fullName evidence="3">Uncharacterized protein</fullName>
    </submittedName>
</protein>
<keyword evidence="2" id="KW-1133">Transmembrane helix</keyword>
<dbReference type="InterPro" id="IPR021514">
    <property type="entry name" value="DUF3176"/>
</dbReference>
<dbReference type="AlphaFoldDB" id="A0A068RTK0"/>
<feature type="transmembrane region" description="Helical" evidence="2">
    <location>
        <begin position="590"/>
        <end position="612"/>
    </location>
</feature>
<feature type="region of interest" description="Disordered" evidence="1">
    <location>
        <begin position="1"/>
        <end position="89"/>
    </location>
</feature>
<name>A0A068RTK0_9FUNG</name>
<evidence type="ECO:0000313" key="4">
    <source>
        <dbReference type="Proteomes" id="UP000027586"/>
    </source>
</evidence>
<keyword evidence="2" id="KW-0812">Transmembrane</keyword>
<evidence type="ECO:0000256" key="2">
    <source>
        <dbReference type="SAM" id="Phobius"/>
    </source>
</evidence>
<keyword evidence="4" id="KW-1185">Reference proteome</keyword>
<evidence type="ECO:0000256" key="1">
    <source>
        <dbReference type="SAM" id="MobiDB-lite"/>
    </source>
</evidence>
<proteinExistence type="predicted"/>
<dbReference type="OrthoDB" id="5376804at2759"/>
<dbReference type="Proteomes" id="UP000027586">
    <property type="component" value="Unassembled WGS sequence"/>
</dbReference>
<feature type="compositionally biased region" description="Basic and acidic residues" evidence="1">
    <location>
        <begin position="61"/>
        <end position="75"/>
    </location>
</feature>
<feature type="compositionally biased region" description="Low complexity" evidence="1">
    <location>
        <begin position="32"/>
        <end position="41"/>
    </location>
</feature>
<feature type="transmembrane region" description="Helical" evidence="2">
    <location>
        <begin position="207"/>
        <end position="225"/>
    </location>
</feature>
<comment type="caution">
    <text evidence="3">The sequence shown here is derived from an EMBL/GenBank/DDBJ whole genome shotgun (WGS) entry which is preliminary data.</text>
</comment>
<dbReference type="Pfam" id="PF11374">
    <property type="entry name" value="DUF3176"/>
    <property type="match status" value="1"/>
</dbReference>